<reference evidence="4 5" key="2">
    <citation type="submission" date="2018-11" db="EMBL/GenBank/DDBJ databases">
        <authorList>
            <consortium name="Pathogen Informatics"/>
        </authorList>
    </citation>
    <scope>NUCLEOTIDE SEQUENCE [LARGE SCALE GENOMIC DNA]</scope>
</reference>
<protein>
    <submittedName>
        <fullName evidence="6">EF-hand domain-containing protein</fullName>
    </submittedName>
</protein>
<evidence type="ECO:0000256" key="1">
    <source>
        <dbReference type="ARBA" id="ARBA00022837"/>
    </source>
</evidence>
<evidence type="ECO:0000313" key="6">
    <source>
        <dbReference type="WBParaSite" id="SBAD_0000655201-mRNA-1"/>
    </source>
</evidence>
<sequence length="188" mass="21677">MEEDAENLFTACDSMKKGYLSLEDLMRLCPTFTKEQAEQVLTLLDADNDGKVSKGEFIKGFQCIESAREAASEEKEQETARPSRPRHVNLLRRFSTEWNQLNKRNEDVFETSSTSSDQSKTIEELKSLISDIYKEIGDYIHHNEKVERQAYIEQLSELQNNVENQITRAMTVNKMAVSVMRSQNQTNN</sequence>
<dbReference type="InterPro" id="IPR018247">
    <property type="entry name" value="EF_Hand_1_Ca_BS"/>
</dbReference>
<dbReference type="EMBL" id="UZAM01009639">
    <property type="protein sequence ID" value="VDP09720.1"/>
    <property type="molecule type" value="Genomic_DNA"/>
</dbReference>
<gene>
    <name evidence="4" type="ORF">SBAD_LOCUS6307</name>
</gene>
<dbReference type="Pfam" id="PF13499">
    <property type="entry name" value="EF-hand_7"/>
    <property type="match status" value="1"/>
</dbReference>
<feature type="coiled-coil region" evidence="2">
    <location>
        <begin position="141"/>
        <end position="168"/>
    </location>
</feature>
<evidence type="ECO:0000313" key="5">
    <source>
        <dbReference type="Proteomes" id="UP000270296"/>
    </source>
</evidence>
<dbReference type="OrthoDB" id="9989112at2759"/>
<dbReference type="GO" id="GO:0005509">
    <property type="term" value="F:calcium ion binding"/>
    <property type="evidence" value="ECO:0007669"/>
    <property type="project" value="InterPro"/>
</dbReference>
<dbReference type="InterPro" id="IPR002048">
    <property type="entry name" value="EF_hand_dom"/>
</dbReference>
<accession>A0A183IRR1</accession>
<dbReference type="Proteomes" id="UP000270296">
    <property type="component" value="Unassembled WGS sequence"/>
</dbReference>
<dbReference type="InterPro" id="IPR011992">
    <property type="entry name" value="EF-hand-dom_pair"/>
</dbReference>
<keyword evidence="2" id="KW-0175">Coiled coil</keyword>
<evidence type="ECO:0000256" key="2">
    <source>
        <dbReference type="SAM" id="Coils"/>
    </source>
</evidence>
<evidence type="ECO:0000313" key="4">
    <source>
        <dbReference type="EMBL" id="VDP09720.1"/>
    </source>
</evidence>
<organism evidence="6">
    <name type="scientific">Soboliphyme baturini</name>
    <dbReference type="NCBI Taxonomy" id="241478"/>
    <lineage>
        <taxon>Eukaryota</taxon>
        <taxon>Metazoa</taxon>
        <taxon>Ecdysozoa</taxon>
        <taxon>Nematoda</taxon>
        <taxon>Enoplea</taxon>
        <taxon>Dorylaimia</taxon>
        <taxon>Dioctophymatida</taxon>
        <taxon>Dioctophymatoidea</taxon>
        <taxon>Soboliphymatidae</taxon>
        <taxon>Soboliphyme</taxon>
    </lineage>
</organism>
<keyword evidence="5" id="KW-1185">Reference proteome</keyword>
<dbReference type="Gene3D" id="1.10.238.10">
    <property type="entry name" value="EF-hand"/>
    <property type="match status" value="1"/>
</dbReference>
<feature type="domain" description="EF-hand" evidence="3">
    <location>
        <begin position="32"/>
        <end position="67"/>
    </location>
</feature>
<dbReference type="SUPFAM" id="SSF47473">
    <property type="entry name" value="EF-hand"/>
    <property type="match status" value="1"/>
</dbReference>
<dbReference type="PROSITE" id="PS00018">
    <property type="entry name" value="EF_HAND_1"/>
    <property type="match status" value="1"/>
</dbReference>
<dbReference type="WBParaSite" id="SBAD_0000655201-mRNA-1">
    <property type="protein sequence ID" value="SBAD_0000655201-mRNA-1"/>
    <property type="gene ID" value="SBAD_0000655201"/>
</dbReference>
<keyword evidence="1" id="KW-0106">Calcium</keyword>
<evidence type="ECO:0000259" key="3">
    <source>
        <dbReference type="PROSITE" id="PS50222"/>
    </source>
</evidence>
<dbReference type="AlphaFoldDB" id="A0A183IRR1"/>
<name>A0A183IRR1_9BILA</name>
<dbReference type="PROSITE" id="PS50222">
    <property type="entry name" value="EF_HAND_2"/>
    <property type="match status" value="1"/>
</dbReference>
<proteinExistence type="predicted"/>
<reference evidence="6" key="1">
    <citation type="submission" date="2016-06" db="UniProtKB">
        <authorList>
            <consortium name="WormBaseParasite"/>
        </authorList>
    </citation>
    <scope>IDENTIFICATION</scope>
</reference>